<reference evidence="1" key="2">
    <citation type="journal article" date="2021" name="PeerJ">
        <title>Extensive microbial diversity within the chicken gut microbiome revealed by metagenomics and culture.</title>
        <authorList>
            <person name="Gilroy R."/>
            <person name="Ravi A."/>
            <person name="Getino M."/>
            <person name="Pursley I."/>
            <person name="Horton D.L."/>
            <person name="Alikhan N.F."/>
            <person name="Baker D."/>
            <person name="Gharbi K."/>
            <person name="Hall N."/>
            <person name="Watson M."/>
            <person name="Adriaenssens E.M."/>
            <person name="Foster-Nyarko E."/>
            <person name="Jarju S."/>
            <person name="Secka A."/>
            <person name="Antonio M."/>
            <person name="Oren A."/>
            <person name="Chaudhuri R.R."/>
            <person name="La Ragione R."/>
            <person name="Hildebrand F."/>
            <person name="Pallen M.J."/>
        </authorList>
    </citation>
    <scope>NUCLEOTIDE SEQUENCE</scope>
    <source>
        <strain evidence="1">ChiBcolR7-354</strain>
    </source>
</reference>
<proteinExistence type="predicted"/>
<dbReference type="InterPro" id="IPR022476">
    <property type="entry name" value="Spore_YabP/YqfC"/>
</dbReference>
<evidence type="ECO:0000313" key="1">
    <source>
        <dbReference type="EMBL" id="HIQ77633.1"/>
    </source>
</evidence>
<protein>
    <submittedName>
        <fullName evidence="1">Sporulation protein</fullName>
    </submittedName>
</protein>
<accession>A0A9D1CRR4</accession>
<dbReference type="InterPro" id="IPR038705">
    <property type="entry name" value="YabP_sf"/>
</dbReference>
<name>A0A9D1CRR4_9FIRM</name>
<reference evidence="1" key="1">
    <citation type="submission" date="2020-10" db="EMBL/GenBank/DDBJ databases">
        <authorList>
            <person name="Gilroy R."/>
        </authorList>
    </citation>
    <scope>NUCLEOTIDE SEQUENCE</scope>
    <source>
        <strain evidence="1">ChiBcolR7-354</strain>
    </source>
</reference>
<sequence length="93" mass="10244">MAYEDTGRAMAHSLILEERAKLTVTGVEEVESFDEDRIELRTVKGRLTITGEGLHIGRLSLETGELSAEGTLTDLQYEDSVPGQGGFWSRLFG</sequence>
<dbReference type="Proteomes" id="UP000824262">
    <property type="component" value="Unassembled WGS sequence"/>
</dbReference>
<dbReference type="AlphaFoldDB" id="A0A9D1CRR4"/>
<comment type="caution">
    <text evidence="1">The sequence shown here is derived from an EMBL/GenBank/DDBJ whole genome shotgun (WGS) entry which is preliminary data.</text>
</comment>
<dbReference type="Gene3D" id="2.60.40.2000">
    <property type="match status" value="1"/>
</dbReference>
<organism evidence="1 2">
    <name type="scientific">Candidatus Scatomorpha intestinavium</name>
    <dbReference type="NCBI Taxonomy" id="2840922"/>
    <lineage>
        <taxon>Bacteria</taxon>
        <taxon>Bacillati</taxon>
        <taxon>Bacillota</taxon>
        <taxon>Clostridia</taxon>
        <taxon>Eubacteriales</taxon>
        <taxon>Candidatus Scatomorpha</taxon>
    </lineage>
</organism>
<dbReference type="PIRSF" id="PIRSF011576">
    <property type="entry name" value="YabP"/>
    <property type="match status" value="1"/>
</dbReference>
<gene>
    <name evidence="1" type="ORF">IAB77_00060</name>
</gene>
<dbReference type="Pfam" id="PF07873">
    <property type="entry name" value="YabP"/>
    <property type="match status" value="1"/>
</dbReference>
<dbReference type="InterPro" id="IPR012504">
    <property type="entry name" value="Spore_YabP"/>
</dbReference>
<dbReference type="EMBL" id="DVGA01000001">
    <property type="protein sequence ID" value="HIQ77633.1"/>
    <property type="molecule type" value="Genomic_DNA"/>
</dbReference>
<evidence type="ECO:0000313" key="2">
    <source>
        <dbReference type="Proteomes" id="UP000824262"/>
    </source>
</evidence>
<dbReference type="GO" id="GO:0030435">
    <property type="term" value="P:sporulation resulting in formation of a cellular spore"/>
    <property type="evidence" value="ECO:0007669"/>
    <property type="project" value="InterPro"/>
</dbReference>